<name>A0A8X6TF05_NEPPI</name>
<accession>A0A8X6TF05</accession>
<proteinExistence type="predicted"/>
<protein>
    <submittedName>
        <fullName evidence="2">Uncharacterized protein</fullName>
    </submittedName>
</protein>
<dbReference type="AlphaFoldDB" id="A0A8X6TF05"/>
<reference evidence="2" key="1">
    <citation type="submission" date="2020-08" db="EMBL/GenBank/DDBJ databases">
        <title>Multicomponent nature underlies the extraordinary mechanical properties of spider dragline silk.</title>
        <authorList>
            <person name="Kono N."/>
            <person name="Nakamura H."/>
            <person name="Mori M."/>
            <person name="Yoshida Y."/>
            <person name="Ohtoshi R."/>
            <person name="Malay A.D."/>
            <person name="Moran D.A.P."/>
            <person name="Tomita M."/>
            <person name="Numata K."/>
            <person name="Arakawa K."/>
        </authorList>
    </citation>
    <scope>NUCLEOTIDE SEQUENCE</scope>
</reference>
<feature type="transmembrane region" description="Helical" evidence="1">
    <location>
        <begin position="45"/>
        <end position="65"/>
    </location>
</feature>
<evidence type="ECO:0000256" key="1">
    <source>
        <dbReference type="SAM" id="Phobius"/>
    </source>
</evidence>
<keyword evidence="1" id="KW-0472">Membrane</keyword>
<keyword evidence="1" id="KW-0812">Transmembrane</keyword>
<evidence type="ECO:0000313" key="2">
    <source>
        <dbReference type="EMBL" id="GFT01289.1"/>
    </source>
</evidence>
<keyword evidence="3" id="KW-1185">Reference proteome</keyword>
<dbReference type="Proteomes" id="UP000887013">
    <property type="component" value="Unassembled WGS sequence"/>
</dbReference>
<dbReference type="EMBL" id="BMAW01055528">
    <property type="protein sequence ID" value="GFT01289.1"/>
    <property type="molecule type" value="Genomic_DNA"/>
</dbReference>
<sequence>MEDTAPERLDLKGCPPIIKEPRKERMTTRFILPVKTRRKIYPDYLPFYFGVISSTGEILMAIAVLNQNLVRILREYLSAVITWDSYQGRSSNKSARLARGQVM</sequence>
<organism evidence="2 3">
    <name type="scientific">Nephila pilipes</name>
    <name type="common">Giant wood spider</name>
    <name type="synonym">Nephila maculata</name>
    <dbReference type="NCBI Taxonomy" id="299642"/>
    <lineage>
        <taxon>Eukaryota</taxon>
        <taxon>Metazoa</taxon>
        <taxon>Ecdysozoa</taxon>
        <taxon>Arthropoda</taxon>
        <taxon>Chelicerata</taxon>
        <taxon>Arachnida</taxon>
        <taxon>Araneae</taxon>
        <taxon>Araneomorphae</taxon>
        <taxon>Entelegynae</taxon>
        <taxon>Araneoidea</taxon>
        <taxon>Nephilidae</taxon>
        <taxon>Nephila</taxon>
    </lineage>
</organism>
<keyword evidence="1" id="KW-1133">Transmembrane helix</keyword>
<comment type="caution">
    <text evidence="2">The sequence shown here is derived from an EMBL/GenBank/DDBJ whole genome shotgun (WGS) entry which is preliminary data.</text>
</comment>
<gene>
    <name evidence="2" type="ORF">NPIL_573541</name>
</gene>
<evidence type="ECO:0000313" key="3">
    <source>
        <dbReference type="Proteomes" id="UP000887013"/>
    </source>
</evidence>